<keyword evidence="5" id="KW-1185">Reference proteome</keyword>
<feature type="domain" description="C-JID" evidence="3">
    <location>
        <begin position="157"/>
        <end position="247"/>
    </location>
</feature>
<dbReference type="EMBL" id="OU466858">
    <property type="protein sequence ID" value="CAH2046203.1"/>
    <property type="molecule type" value="Genomic_DNA"/>
</dbReference>
<gene>
    <name evidence="4" type="ORF">TAV2_LOCUS7170</name>
</gene>
<proteinExistence type="predicted"/>
<sequence>MILGTEKVLGISLDLDEVDRVRIHEDAFGKMSNLRFLKFYRKSLERKKEVFPDLSSKIESIIANETAFEIFPSKLRLQNLVELRMEQTMSERLWDGVQVFFSDCEHLAEVSWPDYALEEAEETNNTCSKLSLISFTNCLNLNQETFIQQSASKYLILPGVEVPAYFTHRSTGSTFTIPRNHSSLSQQPFLDLKACLVVSDVVVVSQGSETGVNHELCFIDIEVHCRFKDNQGNYSGSAESIDFSLPQKYDHLIIFDCHFPQNQDNGESSCEQVEIELSLVSTGLRLIECGLKC</sequence>
<dbReference type="Proteomes" id="UP000836841">
    <property type="component" value="Chromosome 2"/>
</dbReference>
<name>A0AAU9RM83_THLAR</name>
<dbReference type="AlphaFoldDB" id="A0AAU9RM83"/>
<dbReference type="SUPFAM" id="SSF52058">
    <property type="entry name" value="L domain-like"/>
    <property type="match status" value="1"/>
</dbReference>
<dbReference type="Pfam" id="PF20160">
    <property type="entry name" value="C-JID"/>
    <property type="match status" value="1"/>
</dbReference>
<evidence type="ECO:0000313" key="4">
    <source>
        <dbReference type="EMBL" id="CAH2046203.1"/>
    </source>
</evidence>
<dbReference type="InterPro" id="IPR045344">
    <property type="entry name" value="C-JID"/>
</dbReference>
<evidence type="ECO:0000259" key="3">
    <source>
        <dbReference type="Pfam" id="PF20160"/>
    </source>
</evidence>
<keyword evidence="1" id="KW-0433">Leucine-rich repeat</keyword>
<accession>A0AAU9RM83</accession>
<protein>
    <recommendedName>
        <fullName evidence="3">C-JID domain-containing protein</fullName>
    </recommendedName>
</protein>
<organism evidence="4 5">
    <name type="scientific">Thlaspi arvense</name>
    <name type="common">Field penny-cress</name>
    <dbReference type="NCBI Taxonomy" id="13288"/>
    <lineage>
        <taxon>Eukaryota</taxon>
        <taxon>Viridiplantae</taxon>
        <taxon>Streptophyta</taxon>
        <taxon>Embryophyta</taxon>
        <taxon>Tracheophyta</taxon>
        <taxon>Spermatophyta</taxon>
        <taxon>Magnoliopsida</taxon>
        <taxon>eudicotyledons</taxon>
        <taxon>Gunneridae</taxon>
        <taxon>Pentapetalae</taxon>
        <taxon>rosids</taxon>
        <taxon>malvids</taxon>
        <taxon>Brassicales</taxon>
        <taxon>Brassicaceae</taxon>
        <taxon>Thlaspideae</taxon>
        <taxon>Thlaspi</taxon>
    </lineage>
</organism>
<dbReference type="Gene3D" id="3.80.10.10">
    <property type="entry name" value="Ribonuclease Inhibitor"/>
    <property type="match status" value="1"/>
</dbReference>
<evidence type="ECO:0000256" key="2">
    <source>
        <dbReference type="ARBA" id="ARBA00022737"/>
    </source>
</evidence>
<evidence type="ECO:0000256" key="1">
    <source>
        <dbReference type="ARBA" id="ARBA00022614"/>
    </source>
</evidence>
<dbReference type="InterPro" id="IPR032675">
    <property type="entry name" value="LRR_dom_sf"/>
</dbReference>
<evidence type="ECO:0000313" key="5">
    <source>
        <dbReference type="Proteomes" id="UP000836841"/>
    </source>
</evidence>
<reference evidence="4 5" key="1">
    <citation type="submission" date="2022-03" db="EMBL/GenBank/DDBJ databases">
        <authorList>
            <person name="Nunn A."/>
            <person name="Chopra R."/>
            <person name="Nunn A."/>
            <person name="Contreras Garrido A."/>
        </authorList>
    </citation>
    <scope>NUCLEOTIDE SEQUENCE [LARGE SCALE GENOMIC DNA]</scope>
</reference>
<keyword evidence="2" id="KW-0677">Repeat</keyword>